<feature type="transmembrane region" description="Helical" evidence="2">
    <location>
        <begin position="233"/>
        <end position="253"/>
    </location>
</feature>
<name>A0A328B755_9BACT</name>
<feature type="region of interest" description="Disordered" evidence="1">
    <location>
        <begin position="515"/>
        <end position="556"/>
    </location>
</feature>
<dbReference type="AlphaFoldDB" id="A0A328B755"/>
<evidence type="ECO:0000313" key="4">
    <source>
        <dbReference type="Proteomes" id="UP000248553"/>
    </source>
</evidence>
<feature type="transmembrane region" description="Helical" evidence="2">
    <location>
        <begin position="288"/>
        <end position="306"/>
    </location>
</feature>
<evidence type="ECO:0000256" key="2">
    <source>
        <dbReference type="SAM" id="Phobius"/>
    </source>
</evidence>
<keyword evidence="4" id="KW-1185">Reference proteome</keyword>
<dbReference type="Proteomes" id="UP000248553">
    <property type="component" value="Unassembled WGS sequence"/>
</dbReference>
<keyword evidence="2" id="KW-0472">Membrane</keyword>
<sequence>MFMLNFSPRTLAHPLRLTRALLLTWLLVGGLLPAARAQQPPLFRPVIKNIHATADAGQDSLFKLGSTITLEVEGLGRWLHDEEAALEKMGMSPERAHAKARQMVLYIDDTPLRNMPPLAVYLAGTDSKVAGSRHRAAAYLTDDDTLSTVAAPDLVGRAVREDTVLSDLNAAYDKVLFKLDRTPANLQYWDIVYGSPWKFTHPGKIGLGYDDQVFTELFPGPERNVHFQLVQPSALWIAGVGVFFLALGIITLAHRSALLRTGREGELASAGVGPDSTQRPFSLAKTQLAWWTFIIMSCYLVIYCVTGEMTNISMTTLSLLGISAGTAGLSGLIGMSGDVGKALPEGPEVSHGWMTDILSDSNGVSIHRLQKVVITVLLGYFFVRTVYKTVALPEWNNNETLLLAISSATYLGLKWQENRGPDGPAGAGAAAGLPAAGASGALLSTTTVATSPALPAPPGPVVTTYTAPVPPTPDASASASGYGQAVPSPATPGVTVTTTTPVVPVATPVVTAGATGESVADPTTGAVLHRAEDDMGPDSVQPGDDVPPLGAEQIPG</sequence>
<dbReference type="EMBL" id="QHKM01000011">
    <property type="protein sequence ID" value="RAK62933.1"/>
    <property type="molecule type" value="Genomic_DNA"/>
</dbReference>
<reference evidence="4" key="1">
    <citation type="submission" date="2018-05" db="EMBL/GenBank/DDBJ databases">
        <authorList>
            <person name="Nie L."/>
        </authorList>
    </citation>
    <scope>NUCLEOTIDE SEQUENCE [LARGE SCALE GENOMIC DNA]</scope>
    <source>
        <strain evidence="4">NL</strain>
    </source>
</reference>
<accession>A0A328B755</accession>
<proteinExistence type="predicted"/>
<feature type="region of interest" description="Disordered" evidence="1">
    <location>
        <begin position="472"/>
        <end position="491"/>
    </location>
</feature>
<keyword evidence="2" id="KW-1133">Transmembrane helix</keyword>
<protein>
    <submittedName>
        <fullName evidence="3">Uncharacterized protein</fullName>
    </submittedName>
</protein>
<evidence type="ECO:0000256" key="1">
    <source>
        <dbReference type="SAM" id="MobiDB-lite"/>
    </source>
</evidence>
<evidence type="ECO:0000313" key="3">
    <source>
        <dbReference type="EMBL" id="RAK62933.1"/>
    </source>
</evidence>
<comment type="caution">
    <text evidence="3">The sequence shown here is derived from an EMBL/GenBank/DDBJ whole genome shotgun (WGS) entry which is preliminary data.</text>
</comment>
<organism evidence="3 4">
    <name type="scientific">Hymenobacter edaphi</name>
    <dbReference type="NCBI Taxonomy" id="2211146"/>
    <lineage>
        <taxon>Bacteria</taxon>
        <taxon>Pseudomonadati</taxon>
        <taxon>Bacteroidota</taxon>
        <taxon>Cytophagia</taxon>
        <taxon>Cytophagales</taxon>
        <taxon>Hymenobacteraceae</taxon>
        <taxon>Hymenobacter</taxon>
    </lineage>
</organism>
<gene>
    <name evidence="3" type="ORF">DLM85_22295</name>
</gene>
<keyword evidence="2" id="KW-0812">Transmembrane</keyword>